<protein>
    <submittedName>
        <fullName evidence="1">Uncharacterized protein</fullName>
    </submittedName>
</protein>
<organism evidence="1 2">
    <name type="scientific">Irpex rosettiformis</name>
    <dbReference type="NCBI Taxonomy" id="378272"/>
    <lineage>
        <taxon>Eukaryota</taxon>
        <taxon>Fungi</taxon>
        <taxon>Dikarya</taxon>
        <taxon>Basidiomycota</taxon>
        <taxon>Agaricomycotina</taxon>
        <taxon>Agaricomycetes</taxon>
        <taxon>Polyporales</taxon>
        <taxon>Irpicaceae</taxon>
        <taxon>Irpex</taxon>
    </lineage>
</organism>
<name>A0ACB8U7T3_9APHY</name>
<keyword evidence="2" id="KW-1185">Reference proteome</keyword>
<accession>A0ACB8U7T3</accession>
<evidence type="ECO:0000313" key="2">
    <source>
        <dbReference type="Proteomes" id="UP001055072"/>
    </source>
</evidence>
<dbReference type="Proteomes" id="UP001055072">
    <property type="component" value="Unassembled WGS sequence"/>
</dbReference>
<evidence type="ECO:0000313" key="1">
    <source>
        <dbReference type="EMBL" id="KAI0090010.1"/>
    </source>
</evidence>
<sequence>MQNPSSYYPAPRSDDPLLREWLRSNRATSSQWANSTSQTLVDDEDLPSPLFEIDDDIAYALKCVWQTASSSSTSSDPFDSRLSISSASASEVVDLPEIPFVSTLPLEDEYEDDDDLGTSFWLRRHPAVSTTSSAERHIAILGHVTDRHHSRERSGSLTSTAPAKSILSCSSSIKTRKGRSAPSVKFLDMPTIHYEDDDEEQSSYMPEPEYTNNRQAPSIRDSARSRKRGWSILDWFLSPQKKTKSHKAAPGHLVISSPLPLCEGRRFSNEGPIGGRYPGSDARSIRSVRSNGSLRSVRSCASRLQEYWAKFREA</sequence>
<dbReference type="EMBL" id="MU274909">
    <property type="protein sequence ID" value="KAI0090010.1"/>
    <property type="molecule type" value="Genomic_DNA"/>
</dbReference>
<gene>
    <name evidence="1" type="ORF">BDY19DRAFT_941880</name>
</gene>
<proteinExistence type="predicted"/>
<reference evidence="1" key="1">
    <citation type="journal article" date="2021" name="Environ. Microbiol.">
        <title>Gene family expansions and transcriptome signatures uncover fungal adaptations to wood decay.</title>
        <authorList>
            <person name="Hage H."/>
            <person name="Miyauchi S."/>
            <person name="Viragh M."/>
            <person name="Drula E."/>
            <person name="Min B."/>
            <person name="Chaduli D."/>
            <person name="Navarro D."/>
            <person name="Favel A."/>
            <person name="Norest M."/>
            <person name="Lesage-Meessen L."/>
            <person name="Balint B."/>
            <person name="Merenyi Z."/>
            <person name="de Eugenio L."/>
            <person name="Morin E."/>
            <person name="Martinez A.T."/>
            <person name="Baldrian P."/>
            <person name="Stursova M."/>
            <person name="Martinez M.J."/>
            <person name="Novotny C."/>
            <person name="Magnuson J.K."/>
            <person name="Spatafora J.W."/>
            <person name="Maurice S."/>
            <person name="Pangilinan J."/>
            <person name="Andreopoulos W."/>
            <person name="LaButti K."/>
            <person name="Hundley H."/>
            <person name="Na H."/>
            <person name="Kuo A."/>
            <person name="Barry K."/>
            <person name="Lipzen A."/>
            <person name="Henrissat B."/>
            <person name="Riley R."/>
            <person name="Ahrendt S."/>
            <person name="Nagy L.G."/>
            <person name="Grigoriev I.V."/>
            <person name="Martin F."/>
            <person name="Rosso M.N."/>
        </authorList>
    </citation>
    <scope>NUCLEOTIDE SEQUENCE</scope>
    <source>
        <strain evidence="1">CBS 384.51</strain>
    </source>
</reference>
<comment type="caution">
    <text evidence="1">The sequence shown here is derived from an EMBL/GenBank/DDBJ whole genome shotgun (WGS) entry which is preliminary data.</text>
</comment>